<sequence length="116" mass="13035">MDHDRRIEDCIRQCRDCHDVCENTLYHQCLEMGGDHVEARLVRLMADCIQACQTAADFMRRGSEFQASQCASCAEICEACAESCERVGGAEMTRCAEACRRCAQSCREMGRTRKAA</sequence>
<dbReference type="InterPro" id="IPR044543">
    <property type="entry name" value="YHJQ-like"/>
</dbReference>
<comment type="caution">
    <text evidence="1">The sequence shown here is derived from an EMBL/GenBank/DDBJ whole genome shotgun (WGS) entry which is preliminary data.</text>
</comment>
<dbReference type="InterPro" id="IPR005560">
    <property type="entry name" value="Csp_YhjQ"/>
</dbReference>
<dbReference type="OrthoDB" id="5396211at2"/>
<dbReference type="EMBL" id="RYZH01000002">
    <property type="protein sequence ID" value="RUL89481.1"/>
    <property type="molecule type" value="Genomic_DNA"/>
</dbReference>
<reference evidence="1 2" key="2">
    <citation type="submission" date="2019-01" db="EMBL/GenBank/DDBJ databases">
        <title>Tautonia sociabilis, a novel thermotolerant planctomycete of Isosphaeraceae family, isolated from a 4000 m deep subterranean habitat.</title>
        <authorList>
            <person name="Kovaleva O.L."/>
            <person name="Elcheninov A.G."/>
            <person name="Van Heerden E."/>
            <person name="Toshchakov S.V."/>
            <person name="Novikov A."/>
            <person name="Bonch-Osmolovskaya E.A."/>
            <person name="Kublanov I.V."/>
        </authorList>
    </citation>
    <scope>NUCLEOTIDE SEQUENCE [LARGE SCALE GENOMIC DNA]</scope>
    <source>
        <strain evidence="1 2">GM2012</strain>
    </source>
</reference>
<protein>
    <submittedName>
        <fullName evidence="1">Four-helix bundle copper-binding protein</fullName>
    </submittedName>
</protein>
<reference evidence="1 2" key="1">
    <citation type="submission" date="2018-12" db="EMBL/GenBank/DDBJ databases">
        <authorList>
            <person name="Toschakov S.V."/>
        </authorList>
    </citation>
    <scope>NUCLEOTIDE SEQUENCE [LARGE SCALE GENOMIC DNA]</scope>
    <source>
        <strain evidence="1 2">GM2012</strain>
    </source>
</reference>
<dbReference type="AlphaFoldDB" id="A0A432MPT5"/>
<dbReference type="Gene3D" id="1.20.1270.360">
    <property type="match status" value="1"/>
</dbReference>
<dbReference type="RefSeq" id="WP_126723558.1">
    <property type="nucleotide sequence ID" value="NZ_RYZH01000002.1"/>
</dbReference>
<dbReference type="Proteomes" id="UP000280296">
    <property type="component" value="Unassembled WGS sequence"/>
</dbReference>
<dbReference type="PANTHER" id="PTHR37310">
    <property type="entry name" value="CYTOPLASMIC PROTEIN-RELATED"/>
    <property type="match status" value="1"/>
</dbReference>
<gene>
    <name evidence="1" type="ORF">TsocGM_01530</name>
</gene>
<dbReference type="CDD" id="cd08026">
    <property type="entry name" value="DUF326"/>
    <property type="match status" value="1"/>
</dbReference>
<proteinExistence type="predicted"/>
<organism evidence="1 2">
    <name type="scientific">Tautonia sociabilis</name>
    <dbReference type="NCBI Taxonomy" id="2080755"/>
    <lineage>
        <taxon>Bacteria</taxon>
        <taxon>Pseudomonadati</taxon>
        <taxon>Planctomycetota</taxon>
        <taxon>Planctomycetia</taxon>
        <taxon>Isosphaerales</taxon>
        <taxon>Isosphaeraceae</taxon>
        <taxon>Tautonia</taxon>
    </lineage>
</organism>
<dbReference type="Pfam" id="PF03860">
    <property type="entry name" value="Csp"/>
    <property type="match status" value="1"/>
</dbReference>
<keyword evidence="2" id="KW-1185">Reference proteome</keyword>
<evidence type="ECO:0000313" key="2">
    <source>
        <dbReference type="Proteomes" id="UP000280296"/>
    </source>
</evidence>
<name>A0A432MPT5_9BACT</name>
<accession>A0A432MPT5</accession>
<dbReference type="PANTHER" id="PTHR37310:SF1">
    <property type="entry name" value="CYTOPLASMIC PROTEIN"/>
    <property type="match status" value="1"/>
</dbReference>
<evidence type="ECO:0000313" key="1">
    <source>
        <dbReference type="EMBL" id="RUL89481.1"/>
    </source>
</evidence>